<gene>
    <name evidence="8" type="ORF">H0E87_020198</name>
</gene>
<evidence type="ECO:0000259" key="7">
    <source>
        <dbReference type="Pfam" id="PF14703"/>
    </source>
</evidence>
<dbReference type="InterPro" id="IPR027815">
    <property type="entry name" value="CSC1/OSCA1-like_cyt"/>
</dbReference>
<feature type="transmembrane region" description="Helical" evidence="5">
    <location>
        <begin position="298"/>
        <end position="328"/>
    </location>
</feature>
<feature type="transmembrane region" description="Helical" evidence="5">
    <location>
        <begin position="534"/>
        <end position="554"/>
    </location>
</feature>
<dbReference type="AlphaFoldDB" id="A0A8T2XKZ1"/>
<feature type="transmembrane region" description="Helical" evidence="5">
    <location>
        <begin position="620"/>
        <end position="639"/>
    </location>
</feature>
<dbReference type="EMBL" id="JACEGQ020000011">
    <property type="protein sequence ID" value="KAH8493374.1"/>
    <property type="molecule type" value="Genomic_DNA"/>
</dbReference>
<evidence type="ECO:0000256" key="1">
    <source>
        <dbReference type="ARBA" id="ARBA00022837"/>
    </source>
</evidence>
<dbReference type="Pfam" id="PF14703">
    <property type="entry name" value="PHM7_cyt"/>
    <property type="match status" value="1"/>
</dbReference>
<sequence>TGFLGLWGEKVDAIDHHISEIKKLSEEIEEERKKVLKDPKSIMPAAFVSFKTRWGAAVCAQTQQSRNPTLWLTEWAPEPRDVYWENLAIPYMSLSVRRLIIGVAFFFLTFFFMIPIASVQALASIEGIEKKAPFLKPIIEIKFIKSVIQGFLPGIALKLFLIFLPTILMIMSKFEGFLSISSLERRSATRYYIFLIINVFLGSILAGAAFEQLNSFINQSANEIPKTIGVAVPLKATFFITYIMVDGWAGIAGEVLMLKPLILYHLKNFFLVKTEKDREEAMDPGSLGFNTGEPRIQLYFLLGLVYATVTPVLLPFIIIFFAFAYVVFRHQIINVYNQEYESGAAFWPDVHGRVITALVISQLALLGLMSTKEAAQSAPFLIALPVLTIWFHRFCNGRHKSAFVKYPLQEAMMKDTLERARDPNFNLKAYLQDAYIHPVFKGGDGDEDDDLSKKLETESVLVPTKRQSRKNTPAPSKISGASSPSLFELFSGESSDHYLSHQTGFLGLWRAKVDAIDHHVSEIEKLSKEEADSWSFILFSCLRILAFLQSLASIEGIEKNLPFLKPVIEIEFIKSVAQGFLPGIALKLFLTFLPTVLMMMSKLEGFMSLSSLERRSAMRYYIFIIIDVFLGSILTGAVIPEIISVVIPMKATFFITYLMVDGWAGMAGEILMLKPLIIYHLKNIFLVKTEKDRQEAMDAGSLGFNTSEPRMQLYFLLGLVNAAVTPILLPFIVIFFSFSYVVFRHQIINVYNQEYESGAVFWPSVHGRIITALVISQLLMMGLSAFVAYPLQVCDCLHIAELMLFLSVQEAMMKDTLERSSSLNFNFKSYLQNAYIHPVFKGDDDDDDCAEYLSEKLETDSDSVLVPTVRQSQRNMPAIRSRSSSPALSDEDRTVEPEV</sequence>
<keyword evidence="5" id="KW-0812">Transmembrane</keyword>
<feature type="transmembrane region" description="Helical" evidence="5">
    <location>
        <begin position="143"/>
        <end position="170"/>
    </location>
</feature>
<feature type="transmembrane region" description="Helical" evidence="5">
    <location>
        <begin position="769"/>
        <end position="789"/>
    </location>
</feature>
<evidence type="ECO:0000256" key="3">
    <source>
        <dbReference type="ARBA" id="ARBA00023303"/>
    </source>
</evidence>
<organism evidence="8 9">
    <name type="scientific">Populus deltoides</name>
    <name type="common">Eastern poplar</name>
    <name type="synonym">Eastern cottonwood</name>
    <dbReference type="NCBI Taxonomy" id="3696"/>
    <lineage>
        <taxon>Eukaryota</taxon>
        <taxon>Viridiplantae</taxon>
        <taxon>Streptophyta</taxon>
        <taxon>Embryophyta</taxon>
        <taxon>Tracheophyta</taxon>
        <taxon>Spermatophyta</taxon>
        <taxon>Magnoliopsida</taxon>
        <taxon>eudicotyledons</taxon>
        <taxon>Gunneridae</taxon>
        <taxon>Pentapetalae</taxon>
        <taxon>rosids</taxon>
        <taxon>fabids</taxon>
        <taxon>Malpighiales</taxon>
        <taxon>Salicaceae</taxon>
        <taxon>Saliceae</taxon>
        <taxon>Populus</taxon>
    </lineage>
</organism>
<dbReference type="InterPro" id="IPR045122">
    <property type="entry name" value="Csc1-like"/>
</dbReference>
<feature type="transmembrane region" description="Helical" evidence="5">
    <location>
        <begin position="651"/>
        <end position="673"/>
    </location>
</feature>
<keyword evidence="2" id="KW-0813">Transport</keyword>
<evidence type="ECO:0000256" key="5">
    <source>
        <dbReference type="SAM" id="Phobius"/>
    </source>
</evidence>
<evidence type="ECO:0000256" key="2">
    <source>
        <dbReference type="ARBA" id="ARBA00023065"/>
    </source>
</evidence>
<feature type="transmembrane region" description="Helical" evidence="5">
    <location>
        <begin position="580"/>
        <end position="599"/>
    </location>
</feature>
<proteinExistence type="predicted"/>
<dbReference type="PANTHER" id="PTHR13018:SF93">
    <property type="entry name" value="PROTEIN OSCA1"/>
    <property type="match status" value="1"/>
</dbReference>
<feature type="transmembrane region" description="Helical" evidence="5">
    <location>
        <begin position="713"/>
        <end position="743"/>
    </location>
</feature>
<evidence type="ECO:0000313" key="8">
    <source>
        <dbReference type="EMBL" id="KAH8493374.1"/>
    </source>
</evidence>
<dbReference type="GO" id="GO:0005886">
    <property type="term" value="C:plasma membrane"/>
    <property type="evidence" value="ECO:0007669"/>
    <property type="project" value="TreeGrafter"/>
</dbReference>
<keyword evidence="3" id="KW-0407">Ion channel</keyword>
<accession>A0A8T2XKZ1</accession>
<keyword evidence="5" id="KW-0472">Membrane</keyword>
<keyword evidence="5" id="KW-1133">Transmembrane helix</keyword>
<evidence type="ECO:0000256" key="4">
    <source>
        <dbReference type="SAM" id="MobiDB-lite"/>
    </source>
</evidence>
<protein>
    <submittedName>
        <fullName evidence="8">Uncharacterized protein</fullName>
    </submittedName>
</protein>
<evidence type="ECO:0000259" key="6">
    <source>
        <dbReference type="Pfam" id="PF02714"/>
    </source>
</evidence>
<feature type="compositionally biased region" description="Basic and acidic residues" evidence="4">
    <location>
        <begin position="890"/>
        <end position="899"/>
    </location>
</feature>
<feature type="transmembrane region" description="Helical" evidence="5">
    <location>
        <begin position="239"/>
        <end position="258"/>
    </location>
</feature>
<comment type="caution">
    <text evidence="8">The sequence shown here is derived from an EMBL/GenBank/DDBJ whole genome shotgun (WGS) entry which is preliminary data.</text>
</comment>
<feature type="compositionally biased region" description="Polar residues" evidence="4">
    <location>
        <begin position="872"/>
        <end position="887"/>
    </location>
</feature>
<feature type="domain" description="CSC1/OSCA1-like cytosolic" evidence="7">
    <location>
        <begin position="1"/>
        <end position="86"/>
    </location>
</feature>
<feature type="non-terminal residue" evidence="8">
    <location>
        <position position="899"/>
    </location>
</feature>
<dbReference type="Proteomes" id="UP000807159">
    <property type="component" value="Chromosome 11"/>
</dbReference>
<dbReference type="InterPro" id="IPR003864">
    <property type="entry name" value="CSC1/OSCA1-like_7TM"/>
</dbReference>
<name>A0A8T2XKZ1_POPDE</name>
<feature type="domain" description="CSC1/OSCA1-like 7TM region" evidence="6">
    <location>
        <begin position="97"/>
        <end position="369"/>
    </location>
</feature>
<feature type="domain" description="CSC1/OSCA1-like 7TM region" evidence="6">
    <location>
        <begin position="544"/>
        <end position="783"/>
    </location>
</feature>
<feature type="region of interest" description="Disordered" evidence="4">
    <location>
        <begin position="872"/>
        <end position="899"/>
    </location>
</feature>
<dbReference type="GO" id="GO:0005227">
    <property type="term" value="F:calcium-activated cation channel activity"/>
    <property type="evidence" value="ECO:0007669"/>
    <property type="project" value="InterPro"/>
</dbReference>
<evidence type="ECO:0000313" key="9">
    <source>
        <dbReference type="Proteomes" id="UP000807159"/>
    </source>
</evidence>
<feature type="transmembrane region" description="Helical" evidence="5">
    <location>
        <begin position="99"/>
        <end position="123"/>
    </location>
</feature>
<feature type="transmembrane region" description="Helical" evidence="5">
    <location>
        <begin position="191"/>
        <end position="210"/>
    </location>
</feature>
<dbReference type="Pfam" id="PF02714">
    <property type="entry name" value="RSN1_7TM"/>
    <property type="match status" value="2"/>
</dbReference>
<keyword evidence="2" id="KW-0406">Ion transport</keyword>
<reference evidence="8" key="1">
    <citation type="journal article" date="2021" name="J. Hered.">
        <title>Genome Assembly of Salicaceae Populus deltoides (Eastern Cottonwood) I-69 Based on Nanopore Sequencing and Hi-C Technologies.</title>
        <authorList>
            <person name="Bai S."/>
            <person name="Wu H."/>
            <person name="Zhang J."/>
            <person name="Pan Z."/>
            <person name="Zhao W."/>
            <person name="Li Z."/>
            <person name="Tong C."/>
        </authorList>
    </citation>
    <scope>NUCLEOTIDE SEQUENCE</scope>
    <source>
        <tissue evidence="8">Leaf</tissue>
    </source>
</reference>
<keyword evidence="1" id="KW-0106">Calcium</keyword>
<dbReference type="PANTHER" id="PTHR13018">
    <property type="entry name" value="PROBABLE MEMBRANE PROTEIN DUF221-RELATED"/>
    <property type="match status" value="1"/>
</dbReference>
<keyword evidence="9" id="KW-1185">Reference proteome</keyword>